<name>A0A8B0SSX1_KLEPN</name>
<sequence>MPDGTASFFPLKKRRKKAEIKLKRLHRSINLFEDIQMEEKNW</sequence>
<accession>A0A8B0SSX1</accession>
<dbReference type="EMBL" id="MN956836">
    <property type="protein sequence ID" value="QTX14089.1"/>
    <property type="molecule type" value="Genomic_DNA"/>
</dbReference>
<dbReference type="AlphaFoldDB" id="A0A8B0SSX1"/>
<keyword evidence="1" id="KW-0614">Plasmid</keyword>
<reference evidence="1" key="1">
    <citation type="submission" date="2020-01" db="EMBL/GenBank/DDBJ databases">
        <authorList>
            <person name="Qin S."/>
        </authorList>
    </citation>
    <scope>NUCLEOTIDE SEQUENCE</scope>
    <source>
        <strain evidence="1">CVir17-16-YZ6g</strain>
        <plasmid evidence="1">p17-15-vir-like</plasmid>
    </source>
</reference>
<proteinExistence type="predicted"/>
<organism evidence="1">
    <name type="scientific">Klebsiella pneumoniae</name>
    <dbReference type="NCBI Taxonomy" id="573"/>
    <lineage>
        <taxon>Bacteria</taxon>
        <taxon>Pseudomonadati</taxon>
        <taxon>Pseudomonadota</taxon>
        <taxon>Gammaproteobacteria</taxon>
        <taxon>Enterobacterales</taxon>
        <taxon>Enterobacteriaceae</taxon>
        <taxon>Klebsiella/Raoultella group</taxon>
        <taxon>Klebsiella</taxon>
        <taxon>Klebsiella pneumoniae complex</taxon>
    </lineage>
</organism>
<evidence type="ECO:0000313" key="1">
    <source>
        <dbReference type="EMBL" id="QTX14089.1"/>
    </source>
</evidence>
<protein>
    <submittedName>
        <fullName evidence="1">Cytoplasmic axial filament protein CafA and Ribonuclease G</fullName>
    </submittedName>
</protein>
<geneLocation type="plasmid" evidence="1">
    <name>p17-15-vir-like</name>
</geneLocation>